<feature type="region of interest" description="Disordered" evidence="1">
    <location>
        <begin position="71"/>
        <end position="112"/>
    </location>
</feature>
<dbReference type="FunCoup" id="A0A2P5FAS4">
    <property type="interactions" value="1"/>
</dbReference>
<keyword evidence="3" id="KW-1185">Reference proteome</keyword>
<accession>A0A2P5FAS4</accession>
<feature type="region of interest" description="Disordered" evidence="1">
    <location>
        <begin position="1"/>
        <end position="28"/>
    </location>
</feature>
<feature type="compositionally biased region" description="Acidic residues" evidence="1">
    <location>
        <begin position="261"/>
        <end position="272"/>
    </location>
</feature>
<comment type="caution">
    <text evidence="2">The sequence shown here is derived from an EMBL/GenBank/DDBJ whole genome shotgun (WGS) entry which is preliminary data.</text>
</comment>
<dbReference type="InParanoid" id="A0A2P5FAS4"/>
<evidence type="ECO:0000256" key="1">
    <source>
        <dbReference type="SAM" id="MobiDB-lite"/>
    </source>
</evidence>
<dbReference type="OrthoDB" id="1289445at2759"/>
<dbReference type="EMBL" id="JXTC01000048">
    <property type="protein sequence ID" value="PON94885.1"/>
    <property type="molecule type" value="Genomic_DNA"/>
</dbReference>
<reference evidence="3" key="1">
    <citation type="submission" date="2016-06" db="EMBL/GenBank/DDBJ databases">
        <title>Parallel loss of symbiosis genes in relatives of nitrogen-fixing non-legume Parasponia.</title>
        <authorList>
            <person name="Van Velzen R."/>
            <person name="Holmer R."/>
            <person name="Bu F."/>
            <person name="Rutten L."/>
            <person name="Van Zeijl A."/>
            <person name="Liu W."/>
            <person name="Santuari L."/>
            <person name="Cao Q."/>
            <person name="Sharma T."/>
            <person name="Shen D."/>
            <person name="Roswanjaya Y."/>
            <person name="Wardhani T."/>
            <person name="Kalhor M.S."/>
            <person name="Jansen J."/>
            <person name="Van den Hoogen J."/>
            <person name="Gungor B."/>
            <person name="Hartog M."/>
            <person name="Hontelez J."/>
            <person name="Verver J."/>
            <person name="Yang W.-C."/>
            <person name="Schijlen E."/>
            <person name="Repin R."/>
            <person name="Schilthuizen M."/>
            <person name="Schranz E."/>
            <person name="Heidstra R."/>
            <person name="Miyata K."/>
            <person name="Fedorova E."/>
            <person name="Kohlen W."/>
            <person name="Bisseling T."/>
            <person name="Smit S."/>
            <person name="Geurts R."/>
        </authorList>
    </citation>
    <scope>NUCLEOTIDE SEQUENCE [LARGE SCALE GENOMIC DNA]</scope>
    <source>
        <strain evidence="3">cv. RG33-2</strain>
    </source>
</reference>
<evidence type="ECO:0000313" key="3">
    <source>
        <dbReference type="Proteomes" id="UP000237000"/>
    </source>
</evidence>
<dbReference type="AlphaFoldDB" id="A0A2P5FAS4"/>
<organism evidence="2 3">
    <name type="scientific">Trema orientale</name>
    <name type="common">Charcoal tree</name>
    <name type="synonym">Celtis orientalis</name>
    <dbReference type="NCBI Taxonomy" id="63057"/>
    <lineage>
        <taxon>Eukaryota</taxon>
        <taxon>Viridiplantae</taxon>
        <taxon>Streptophyta</taxon>
        <taxon>Embryophyta</taxon>
        <taxon>Tracheophyta</taxon>
        <taxon>Spermatophyta</taxon>
        <taxon>Magnoliopsida</taxon>
        <taxon>eudicotyledons</taxon>
        <taxon>Gunneridae</taxon>
        <taxon>Pentapetalae</taxon>
        <taxon>rosids</taxon>
        <taxon>fabids</taxon>
        <taxon>Rosales</taxon>
        <taxon>Cannabaceae</taxon>
        <taxon>Trema</taxon>
    </lineage>
</organism>
<feature type="region of interest" description="Disordered" evidence="1">
    <location>
        <begin position="211"/>
        <end position="238"/>
    </location>
</feature>
<name>A0A2P5FAS4_TREOI</name>
<feature type="region of interest" description="Disordered" evidence="1">
    <location>
        <begin position="261"/>
        <end position="280"/>
    </location>
</feature>
<feature type="compositionally biased region" description="Low complexity" evidence="1">
    <location>
        <begin position="93"/>
        <end position="102"/>
    </location>
</feature>
<gene>
    <name evidence="2" type="ORF">TorRG33x02_093980</name>
</gene>
<sequence>MGDQLIQEPDAVHLRNNPQLNPGLGDSSMADPLDFSALRLESSPPATISFHHHNQHHSPCANCGFCGSGSGAGADHSNSGSGSHKRPLPPPSTSTSSSLLFPGYDPQPKPKKLFLDQTDAAVSAADPPPLPAPVERSGSNPVFLRRCVSDPYHAPPAPAYQSPPESFPGSGFGIFSNTCRSPENVIKTNTPNSVTPCSATLPPRPPPILRRCVSDPTPSPAKSFSRTSSSTDLDKTPNSKKLRKMWHCWKEMNSRMEEFMGEEQADEDDNGGNDEVNIKDQPNDIIDATKDDCEVECEESLSVERQGEGLIVRFNCNCGRAYEFLLPGGGNCYYKLL</sequence>
<feature type="compositionally biased region" description="Polar residues" evidence="1">
    <location>
        <begin position="220"/>
        <end position="231"/>
    </location>
</feature>
<dbReference type="Proteomes" id="UP000237000">
    <property type="component" value="Unassembled WGS sequence"/>
</dbReference>
<protein>
    <submittedName>
        <fullName evidence="2">Uncharacterized protein</fullName>
    </submittedName>
</protein>
<evidence type="ECO:0000313" key="2">
    <source>
        <dbReference type="EMBL" id="PON94885.1"/>
    </source>
</evidence>
<proteinExistence type="predicted"/>